<sequence length="191" mass="20527">MGRSLRRRSRECSVRVAVDGNSNSSSSPAGGAGGGTSTTTSSSSSSSAAACEKYFEDDTRPIVLFDGVCMLCNGGVDMMLRFDTNANARFAALQSEAGQSLLTRAGRAPDDISSIVLCESDGTSHVKSDAILRIAQLMDIPFRIIAPLGFLFPSGFRDGVYDVISENRYKFFGSAEACRFRDPDFNSRFVE</sequence>
<dbReference type="GO" id="GO:0015035">
    <property type="term" value="F:protein-disulfide reductase activity"/>
    <property type="evidence" value="ECO:0007669"/>
    <property type="project" value="InterPro"/>
</dbReference>
<keyword evidence="3" id="KW-1185">Reference proteome</keyword>
<evidence type="ECO:0000256" key="1">
    <source>
        <dbReference type="SAM" id="MobiDB-lite"/>
    </source>
</evidence>
<evidence type="ECO:0008006" key="4">
    <source>
        <dbReference type="Google" id="ProtNLM"/>
    </source>
</evidence>
<name>A0A830HZF0_9CHLO</name>
<organism evidence="2 3">
    <name type="scientific">Pycnococcus provasolii</name>
    <dbReference type="NCBI Taxonomy" id="41880"/>
    <lineage>
        <taxon>Eukaryota</taxon>
        <taxon>Viridiplantae</taxon>
        <taxon>Chlorophyta</taxon>
        <taxon>Pseudoscourfieldiophyceae</taxon>
        <taxon>Pseudoscourfieldiales</taxon>
        <taxon>Pycnococcaceae</taxon>
        <taxon>Pycnococcus</taxon>
    </lineage>
</organism>
<evidence type="ECO:0000313" key="2">
    <source>
        <dbReference type="EMBL" id="GHP12504.1"/>
    </source>
</evidence>
<accession>A0A830HZF0</accession>
<feature type="region of interest" description="Disordered" evidence="1">
    <location>
        <begin position="1"/>
        <end position="45"/>
    </location>
</feature>
<comment type="caution">
    <text evidence="2">The sequence shown here is derived from an EMBL/GenBank/DDBJ whole genome shotgun (WGS) entry which is preliminary data.</text>
</comment>
<dbReference type="OrthoDB" id="410458at2759"/>
<dbReference type="InterPro" id="IPR007263">
    <property type="entry name" value="DCC1-like"/>
</dbReference>
<dbReference type="Pfam" id="PF04134">
    <property type="entry name" value="DCC1-like"/>
    <property type="match status" value="1"/>
</dbReference>
<protein>
    <recommendedName>
        <fullName evidence="4">Thiol-disulfide oxidoreductase DCC</fullName>
    </recommendedName>
</protein>
<dbReference type="EMBL" id="BNJQ01000042">
    <property type="protein sequence ID" value="GHP12504.1"/>
    <property type="molecule type" value="Genomic_DNA"/>
</dbReference>
<gene>
    <name evidence="2" type="ORF">PPROV_001123200</name>
</gene>
<dbReference type="Proteomes" id="UP000660262">
    <property type="component" value="Unassembled WGS sequence"/>
</dbReference>
<dbReference type="InterPro" id="IPR052927">
    <property type="entry name" value="DCC_oxidoreductase"/>
</dbReference>
<proteinExistence type="predicted"/>
<feature type="compositionally biased region" description="Low complexity" evidence="1">
    <location>
        <begin position="20"/>
        <end position="29"/>
    </location>
</feature>
<dbReference type="PANTHER" id="PTHR33639">
    <property type="entry name" value="THIOL-DISULFIDE OXIDOREDUCTASE DCC"/>
    <property type="match status" value="1"/>
</dbReference>
<dbReference type="PANTHER" id="PTHR33639:SF2">
    <property type="entry name" value="DUF393 DOMAIN-CONTAINING PROTEIN"/>
    <property type="match status" value="1"/>
</dbReference>
<dbReference type="AlphaFoldDB" id="A0A830HZF0"/>
<evidence type="ECO:0000313" key="3">
    <source>
        <dbReference type="Proteomes" id="UP000660262"/>
    </source>
</evidence>
<reference evidence="2" key="1">
    <citation type="submission" date="2020-10" db="EMBL/GenBank/DDBJ databases">
        <title>Unveiling of a novel bifunctional photoreceptor, Dualchrome1, isolated from a cosmopolitan green alga.</title>
        <authorList>
            <person name="Suzuki S."/>
            <person name="Kawachi M."/>
        </authorList>
    </citation>
    <scope>NUCLEOTIDE SEQUENCE</scope>
    <source>
        <strain evidence="2">NIES 2893</strain>
    </source>
</reference>